<dbReference type="AlphaFoldDB" id="A0A8C4P835"/>
<evidence type="ECO:0000256" key="7">
    <source>
        <dbReference type="SAM" id="MobiDB-lite"/>
    </source>
</evidence>
<dbReference type="Gene3D" id="3.90.70.10">
    <property type="entry name" value="Cysteine proteinases"/>
    <property type="match status" value="1"/>
</dbReference>
<name>A0A8C4P835_DRONO</name>
<keyword evidence="4" id="KW-0788">Thiol protease</keyword>
<dbReference type="GO" id="GO:0008234">
    <property type="term" value="F:cysteine-type peptidase activity"/>
    <property type="evidence" value="ECO:0007669"/>
    <property type="project" value="UniProtKB-KW"/>
</dbReference>
<dbReference type="SUPFAM" id="SSF54001">
    <property type="entry name" value="Cysteine proteinases"/>
    <property type="match status" value="1"/>
</dbReference>
<evidence type="ECO:0000256" key="2">
    <source>
        <dbReference type="ARBA" id="ARBA00022670"/>
    </source>
</evidence>
<evidence type="ECO:0000256" key="3">
    <source>
        <dbReference type="ARBA" id="ARBA00022801"/>
    </source>
</evidence>
<dbReference type="InterPro" id="IPR000668">
    <property type="entry name" value="Peptidase_C1A_C"/>
</dbReference>
<dbReference type="PROSITE" id="PS00639">
    <property type="entry name" value="THIOL_PROTEASE_HIS"/>
    <property type="match status" value="1"/>
</dbReference>
<sequence length="491" mass="52843">MSDVSLGEFGPCWGGGRRGRNGPFAPGWEGVRPRRFSPGGSFSSRAPGLMERETGCLQEEISGDARSVQGTSWGGGGGQGVGTCVCVCMGVCAGGGSHPAPWVHWGLQSLTTDSSWPRKRVQRGCVGLGRAAGGFNPLLQPGWGSAAASPRCSPVRAEPSGMELLVCGALLAALAAALGHPDPALDWHWQLWKKTHGKEYRHQEEEGKRRATWERNLRLVTLHNLEHSLGLHSYELGMNHLGDMTSEEVAALLTGLKVPHQQNRTATYQPTPGAKVPDAVDWREKGCVTAVKNQGACGACWAFSAVGALEAQVKLKTGKLLSLSAQNLVDCSWSYGNEGCGGGWRTKAFQYIIDNRGIDSEESYPYTAQNGTCHYNVSLRAATCSKYVELPYANETALKYAVANIGPVSVAIDATQPTFFLYKSGVYDDLQCTQEVNHGVVVVGYGTLSGKDYWLVKNSWGMHFGDEGYILMSRNHANHCGIASYASYPLI</sequence>
<evidence type="ECO:0000256" key="1">
    <source>
        <dbReference type="ARBA" id="ARBA00008455"/>
    </source>
</evidence>
<protein>
    <submittedName>
        <fullName evidence="10">Cathepsin S</fullName>
    </submittedName>
</protein>
<dbReference type="PANTHER" id="PTHR12411">
    <property type="entry name" value="CYSTEINE PROTEASE FAMILY C1-RELATED"/>
    <property type="match status" value="1"/>
</dbReference>
<feature type="domain" description="Cathepsin propeptide inhibitor" evidence="9">
    <location>
        <begin position="189"/>
        <end position="249"/>
    </location>
</feature>
<keyword evidence="5" id="KW-0865">Zymogen</keyword>
<dbReference type="InterPro" id="IPR038765">
    <property type="entry name" value="Papain-like_cys_pep_sf"/>
</dbReference>
<dbReference type="InterPro" id="IPR013128">
    <property type="entry name" value="Peptidase_C1A"/>
</dbReference>
<dbReference type="Ensembl" id="ENSDNVT00000016001.1">
    <property type="protein sequence ID" value="ENSDNVP00000013287.1"/>
    <property type="gene ID" value="ENSDNVG00000009395.1"/>
</dbReference>
<evidence type="ECO:0000313" key="10">
    <source>
        <dbReference type="Ensembl" id="ENSDNVP00000013287.1"/>
    </source>
</evidence>
<dbReference type="SMART" id="SM00645">
    <property type="entry name" value="Pept_C1"/>
    <property type="match status" value="1"/>
</dbReference>
<dbReference type="InterPro" id="IPR025661">
    <property type="entry name" value="Pept_asp_AS"/>
</dbReference>
<dbReference type="Pfam" id="PF00112">
    <property type="entry name" value="Peptidase_C1"/>
    <property type="match status" value="1"/>
</dbReference>
<dbReference type="PROSITE" id="PS00139">
    <property type="entry name" value="THIOL_PROTEASE_CYS"/>
    <property type="match status" value="1"/>
</dbReference>
<dbReference type="FunFam" id="3.90.70.10:FF:000006">
    <property type="entry name" value="Cathepsin S"/>
    <property type="match status" value="1"/>
</dbReference>
<reference evidence="10" key="1">
    <citation type="submission" date="2025-08" db="UniProtKB">
        <authorList>
            <consortium name="Ensembl"/>
        </authorList>
    </citation>
    <scope>IDENTIFICATION</scope>
</reference>
<evidence type="ECO:0000256" key="5">
    <source>
        <dbReference type="ARBA" id="ARBA00023145"/>
    </source>
</evidence>
<evidence type="ECO:0000313" key="11">
    <source>
        <dbReference type="Proteomes" id="UP000694423"/>
    </source>
</evidence>
<evidence type="ECO:0000256" key="6">
    <source>
        <dbReference type="ARBA" id="ARBA00023157"/>
    </source>
</evidence>
<dbReference type="PRINTS" id="PR00705">
    <property type="entry name" value="PAPAIN"/>
</dbReference>
<dbReference type="InterPro" id="IPR013201">
    <property type="entry name" value="Prot_inhib_I29"/>
</dbReference>
<evidence type="ECO:0000259" key="8">
    <source>
        <dbReference type="SMART" id="SM00645"/>
    </source>
</evidence>
<feature type="domain" description="Peptidase C1A papain C-terminal" evidence="8">
    <location>
        <begin position="276"/>
        <end position="490"/>
    </location>
</feature>
<proteinExistence type="inferred from homology"/>
<dbReference type="InterPro" id="IPR000169">
    <property type="entry name" value="Pept_cys_AS"/>
</dbReference>
<dbReference type="SMART" id="SM00848">
    <property type="entry name" value="Inhibitor_I29"/>
    <property type="match status" value="1"/>
</dbReference>
<accession>A0A8C4P835</accession>
<organism evidence="10 11">
    <name type="scientific">Dromaius novaehollandiae</name>
    <name type="common">Emu</name>
    <dbReference type="NCBI Taxonomy" id="8790"/>
    <lineage>
        <taxon>Eukaryota</taxon>
        <taxon>Metazoa</taxon>
        <taxon>Chordata</taxon>
        <taxon>Craniata</taxon>
        <taxon>Vertebrata</taxon>
        <taxon>Euteleostomi</taxon>
        <taxon>Archelosauria</taxon>
        <taxon>Archosauria</taxon>
        <taxon>Dinosauria</taxon>
        <taxon>Saurischia</taxon>
        <taxon>Theropoda</taxon>
        <taxon>Coelurosauria</taxon>
        <taxon>Aves</taxon>
        <taxon>Palaeognathae</taxon>
        <taxon>Casuariiformes</taxon>
        <taxon>Dromaiidae</taxon>
        <taxon>Dromaius</taxon>
    </lineage>
</organism>
<evidence type="ECO:0000259" key="9">
    <source>
        <dbReference type="SMART" id="SM00848"/>
    </source>
</evidence>
<keyword evidence="3" id="KW-0378">Hydrolase</keyword>
<dbReference type="PROSITE" id="PS00640">
    <property type="entry name" value="THIOL_PROTEASE_ASN"/>
    <property type="match status" value="1"/>
</dbReference>
<dbReference type="GO" id="GO:0006508">
    <property type="term" value="P:proteolysis"/>
    <property type="evidence" value="ECO:0007669"/>
    <property type="project" value="UniProtKB-KW"/>
</dbReference>
<feature type="region of interest" description="Disordered" evidence="7">
    <location>
        <begin position="24"/>
        <end position="44"/>
    </location>
</feature>
<dbReference type="CDD" id="cd02248">
    <property type="entry name" value="Peptidase_C1A"/>
    <property type="match status" value="1"/>
</dbReference>
<dbReference type="InterPro" id="IPR025660">
    <property type="entry name" value="Pept_his_AS"/>
</dbReference>
<dbReference type="Pfam" id="PF08246">
    <property type="entry name" value="Inhibitor_I29"/>
    <property type="match status" value="1"/>
</dbReference>
<reference evidence="10" key="2">
    <citation type="submission" date="2025-09" db="UniProtKB">
        <authorList>
            <consortium name="Ensembl"/>
        </authorList>
    </citation>
    <scope>IDENTIFICATION</scope>
</reference>
<keyword evidence="2" id="KW-0645">Protease</keyword>
<dbReference type="InterPro" id="IPR039417">
    <property type="entry name" value="Peptidase_C1A_papain-like"/>
</dbReference>
<evidence type="ECO:0000256" key="4">
    <source>
        <dbReference type="ARBA" id="ARBA00022807"/>
    </source>
</evidence>
<comment type="similarity">
    <text evidence="1">Belongs to the peptidase C1 family.</text>
</comment>
<keyword evidence="6" id="KW-1015">Disulfide bond</keyword>
<dbReference type="Proteomes" id="UP000694423">
    <property type="component" value="Unplaced"/>
</dbReference>
<keyword evidence="11" id="KW-1185">Reference proteome</keyword>